<dbReference type="SMART" id="SM00267">
    <property type="entry name" value="GGDEF"/>
    <property type="match status" value="1"/>
</dbReference>
<dbReference type="SMART" id="SM00052">
    <property type="entry name" value="EAL"/>
    <property type="match status" value="1"/>
</dbReference>
<dbReference type="PANTHER" id="PTHR33121:SF70">
    <property type="entry name" value="SIGNALING PROTEIN YKOW"/>
    <property type="match status" value="1"/>
</dbReference>
<evidence type="ECO:0000313" key="5">
    <source>
        <dbReference type="EMBL" id="SIR22823.1"/>
    </source>
</evidence>
<dbReference type="Pfam" id="PF00990">
    <property type="entry name" value="GGDEF"/>
    <property type="match status" value="1"/>
</dbReference>
<dbReference type="CDD" id="cd01949">
    <property type="entry name" value="GGDEF"/>
    <property type="match status" value="1"/>
</dbReference>
<sequence length="595" mass="67524">MLRSNKVRKTPVTGKGVHELAPINKRTFSPLLASAKIAGIYFIIGCIWILLTDTVVSAITQNTELIKLIKIIISWFFVFMTALLIFGLILGTLKRIKKIERKLKIAYKERVSSHDNLASMYEQITGTEEELREQYDQLVENQRKLTESEEKMHHLAYHDLLTGLPNKLALFENGDATLRSDSNITAALMFVDIDNFKYINDTMGHEFGDSLIVKTSERLISIVEHSGEIYRFGGDEFIILLHRMENTEHIHEIAARILAGFKKAIEMESSMLHISISIGISIYPEHGNDIMELVKRADIAMYKAKEAGKDKFVIFDHPLNDVFVERMNIGKQLYTAMEHNEFELFYQPQVDLTQNKVIGLEALLRWNSPELGVVSPLKFIKVAEDSHLIIPLGAWVVRTACAYLKSLHDQGFQHLMMSVNISMLQLLQTDFNEMIMNTLNDCGLEPEYLELEITESVLVESYDHVILKLNELREQNIKIALDDFGTGYSSLSYLTHLPISTLKIDKSFIDSISTGTNQAALVEQIIMIGKKMNMCVIAEGVEQSVQLAYLQGQGCDRIQGYLYSRPQSALAMEQLLTRWENSGIGIPIEEGLRTN</sequence>
<feature type="domain" description="GGDEF" evidence="4">
    <location>
        <begin position="184"/>
        <end position="317"/>
    </location>
</feature>
<dbReference type="InterPro" id="IPR000160">
    <property type="entry name" value="GGDEF_dom"/>
</dbReference>
<keyword evidence="6" id="KW-1185">Reference proteome</keyword>
<feature type="transmembrane region" description="Helical" evidence="2">
    <location>
        <begin position="31"/>
        <end position="51"/>
    </location>
</feature>
<keyword evidence="2" id="KW-1133">Transmembrane helix</keyword>
<organism evidence="5 6">
    <name type="scientific">Paenibacillus macquariensis</name>
    <dbReference type="NCBI Taxonomy" id="948756"/>
    <lineage>
        <taxon>Bacteria</taxon>
        <taxon>Bacillati</taxon>
        <taxon>Bacillota</taxon>
        <taxon>Bacilli</taxon>
        <taxon>Bacillales</taxon>
        <taxon>Paenibacillaceae</taxon>
        <taxon>Paenibacillus</taxon>
    </lineage>
</organism>
<protein>
    <submittedName>
        <fullName evidence="5">Diguanylate cyclase (GGDEF) domain-containing protein</fullName>
    </submittedName>
</protein>
<keyword evidence="2" id="KW-0812">Transmembrane</keyword>
<dbReference type="SUPFAM" id="SSF55073">
    <property type="entry name" value="Nucleotide cyclase"/>
    <property type="match status" value="1"/>
</dbReference>
<dbReference type="CDD" id="cd01948">
    <property type="entry name" value="EAL"/>
    <property type="match status" value="1"/>
</dbReference>
<dbReference type="InterPro" id="IPR001633">
    <property type="entry name" value="EAL_dom"/>
</dbReference>
<accession>A0ABY1K409</accession>
<dbReference type="InterPro" id="IPR035919">
    <property type="entry name" value="EAL_sf"/>
</dbReference>
<comment type="caution">
    <text evidence="5">The sequence shown here is derived from an EMBL/GenBank/DDBJ whole genome shotgun (WGS) entry which is preliminary data.</text>
</comment>
<dbReference type="RefSeq" id="WP_068588911.1">
    <property type="nucleotide sequence ID" value="NZ_FTNK01000009.1"/>
</dbReference>
<dbReference type="PROSITE" id="PS50883">
    <property type="entry name" value="EAL"/>
    <property type="match status" value="1"/>
</dbReference>
<evidence type="ECO:0000259" key="3">
    <source>
        <dbReference type="PROSITE" id="PS50883"/>
    </source>
</evidence>
<dbReference type="Pfam" id="PF00563">
    <property type="entry name" value="EAL"/>
    <property type="match status" value="1"/>
</dbReference>
<dbReference type="PANTHER" id="PTHR33121">
    <property type="entry name" value="CYCLIC DI-GMP PHOSPHODIESTERASE PDEF"/>
    <property type="match status" value="1"/>
</dbReference>
<evidence type="ECO:0000256" key="2">
    <source>
        <dbReference type="SAM" id="Phobius"/>
    </source>
</evidence>
<dbReference type="NCBIfam" id="TIGR00254">
    <property type="entry name" value="GGDEF"/>
    <property type="match status" value="1"/>
</dbReference>
<dbReference type="PROSITE" id="PS50887">
    <property type="entry name" value="GGDEF"/>
    <property type="match status" value="1"/>
</dbReference>
<evidence type="ECO:0000313" key="6">
    <source>
        <dbReference type="Proteomes" id="UP000186666"/>
    </source>
</evidence>
<gene>
    <name evidence="5" type="ORF">SAMN05421578_10937</name>
</gene>
<name>A0ABY1K409_9BACL</name>
<reference evidence="5 6" key="1">
    <citation type="submission" date="2017-01" db="EMBL/GenBank/DDBJ databases">
        <authorList>
            <person name="Varghese N."/>
            <person name="Submissions S."/>
        </authorList>
    </citation>
    <scope>NUCLEOTIDE SEQUENCE [LARGE SCALE GENOMIC DNA]</scope>
    <source>
        <strain evidence="5 6">ATCC 23464</strain>
    </source>
</reference>
<dbReference type="Gene3D" id="3.20.20.450">
    <property type="entry name" value="EAL domain"/>
    <property type="match status" value="1"/>
</dbReference>
<dbReference type="EMBL" id="FTNK01000009">
    <property type="protein sequence ID" value="SIR22823.1"/>
    <property type="molecule type" value="Genomic_DNA"/>
</dbReference>
<dbReference type="SUPFAM" id="SSF141868">
    <property type="entry name" value="EAL domain-like"/>
    <property type="match status" value="1"/>
</dbReference>
<evidence type="ECO:0000259" key="4">
    <source>
        <dbReference type="PROSITE" id="PS50887"/>
    </source>
</evidence>
<dbReference type="Proteomes" id="UP000186666">
    <property type="component" value="Unassembled WGS sequence"/>
</dbReference>
<dbReference type="Gene3D" id="3.30.70.270">
    <property type="match status" value="1"/>
</dbReference>
<dbReference type="InterPro" id="IPR029787">
    <property type="entry name" value="Nucleotide_cyclase"/>
</dbReference>
<dbReference type="InterPro" id="IPR050706">
    <property type="entry name" value="Cyclic-di-GMP_PDE-like"/>
</dbReference>
<proteinExistence type="predicted"/>
<keyword evidence="2" id="KW-0472">Membrane</keyword>
<evidence type="ECO:0000256" key="1">
    <source>
        <dbReference type="SAM" id="Coils"/>
    </source>
</evidence>
<feature type="domain" description="EAL" evidence="3">
    <location>
        <begin position="326"/>
        <end position="580"/>
    </location>
</feature>
<feature type="transmembrane region" description="Helical" evidence="2">
    <location>
        <begin position="71"/>
        <end position="93"/>
    </location>
</feature>
<dbReference type="InterPro" id="IPR043128">
    <property type="entry name" value="Rev_trsase/Diguanyl_cyclase"/>
</dbReference>
<feature type="coiled-coil region" evidence="1">
    <location>
        <begin position="121"/>
        <end position="151"/>
    </location>
</feature>
<keyword evidence="1" id="KW-0175">Coiled coil</keyword>